<comment type="domain">
    <text evidence="13">Subfamily III proteins have a conserved RTxK motif about 40-50 residues from the C-terminus; the threonine may be replaced by serine or cysteine.</text>
</comment>
<evidence type="ECO:0000256" key="10">
    <source>
        <dbReference type="ARBA" id="ARBA00023211"/>
    </source>
</evidence>
<dbReference type="GO" id="GO:0051998">
    <property type="term" value="F:protein carboxyl O-methyltransferase activity"/>
    <property type="evidence" value="ECO:0007669"/>
    <property type="project" value="UniProtKB-UniRule"/>
</dbReference>
<evidence type="ECO:0000256" key="12">
    <source>
        <dbReference type="ARBA" id="ARBA00048809"/>
    </source>
</evidence>
<reference evidence="17" key="1">
    <citation type="submission" date="2016-04" db="UniProtKB">
        <authorList>
            <consortium name="WormBaseParasite"/>
        </authorList>
    </citation>
    <scope>IDENTIFICATION</scope>
</reference>
<dbReference type="Pfam" id="PF01937">
    <property type="entry name" value="ARMT1-like_dom"/>
    <property type="match status" value="1"/>
</dbReference>
<evidence type="ECO:0000256" key="1">
    <source>
        <dbReference type="ARBA" id="ARBA00000807"/>
    </source>
</evidence>
<dbReference type="InterPro" id="IPR039763">
    <property type="entry name" value="ARMT1"/>
</dbReference>
<dbReference type="EC" id="2.1.1.-" evidence="13"/>
<dbReference type="GO" id="GO:0006974">
    <property type="term" value="P:DNA damage response"/>
    <property type="evidence" value="ECO:0007669"/>
    <property type="project" value="TreeGrafter"/>
</dbReference>
<evidence type="ECO:0000256" key="2">
    <source>
        <dbReference type="ARBA" id="ARBA00001326"/>
    </source>
</evidence>
<dbReference type="GO" id="GO:0005634">
    <property type="term" value="C:nucleus"/>
    <property type="evidence" value="ECO:0007669"/>
    <property type="project" value="TreeGrafter"/>
</dbReference>
<comment type="cofactor">
    <cofactor evidence="13">
        <name>Mn(2+)</name>
        <dbReference type="ChEBI" id="CHEBI:29035"/>
    </cofactor>
    <cofactor evidence="13">
        <name>Ni(2+)</name>
        <dbReference type="ChEBI" id="CHEBI:49786"/>
    </cofactor>
</comment>
<dbReference type="WBParaSite" id="ACOC_0000094601-mRNA-1">
    <property type="protein sequence ID" value="ACOC_0000094601-mRNA-1"/>
    <property type="gene ID" value="ACOC_0000094601"/>
</dbReference>
<dbReference type="GO" id="GO:0032259">
    <property type="term" value="P:methylation"/>
    <property type="evidence" value="ECO:0007669"/>
    <property type="project" value="UniProtKB-KW"/>
</dbReference>
<dbReference type="InterPro" id="IPR002791">
    <property type="entry name" value="ARMT1-like_metal-bd"/>
</dbReference>
<reference evidence="15 16" key="2">
    <citation type="submission" date="2018-11" db="EMBL/GenBank/DDBJ databases">
        <authorList>
            <consortium name="Pathogen Informatics"/>
        </authorList>
    </citation>
    <scope>NUCLEOTIDE SEQUENCE [LARGE SCALE GENOMIC DNA]</scope>
    <source>
        <strain evidence="15 16">Costa Rica</strain>
    </source>
</reference>
<dbReference type="Gene3D" id="1.20.930.60">
    <property type="match status" value="1"/>
</dbReference>
<keyword evidence="10 13" id="KW-0464">Manganese</keyword>
<evidence type="ECO:0000256" key="9">
    <source>
        <dbReference type="ARBA" id="ARBA00022801"/>
    </source>
</evidence>
<keyword evidence="4" id="KW-0533">Nickel</keyword>
<dbReference type="Proteomes" id="UP000267027">
    <property type="component" value="Unassembled WGS sequence"/>
</dbReference>
<name>A0A158PDQ1_ANGCS</name>
<accession>A0A158PDQ1</accession>
<evidence type="ECO:0000256" key="5">
    <source>
        <dbReference type="ARBA" id="ARBA00022603"/>
    </source>
</evidence>
<evidence type="ECO:0000256" key="8">
    <source>
        <dbReference type="ARBA" id="ARBA00022723"/>
    </source>
</evidence>
<keyword evidence="8 13" id="KW-0479">Metal-binding</keyword>
<dbReference type="OMA" id="IFARQKM"/>
<dbReference type="FunFam" id="3.40.50.10880:FF:000002">
    <property type="entry name" value="Acidic residue methyltransferase 1"/>
    <property type="match status" value="1"/>
</dbReference>
<keyword evidence="6" id="KW-0808">Transferase</keyword>
<protein>
    <recommendedName>
        <fullName evidence="13">Sugar phosphate phosphatase</fullName>
        <ecNumber evidence="13">2.1.1.-</ecNumber>
        <ecNumber evidence="13">3.1.3.-</ecNumber>
    </recommendedName>
</protein>
<evidence type="ECO:0000256" key="11">
    <source>
        <dbReference type="ARBA" id="ARBA00045980"/>
    </source>
</evidence>
<dbReference type="PANTHER" id="PTHR12260:SF6">
    <property type="entry name" value="DAMAGE-CONTROL PHOSPHATASE ARMT1"/>
    <property type="match status" value="1"/>
</dbReference>
<dbReference type="SUPFAM" id="SSF111321">
    <property type="entry name" value="AF1104-like"/>
    <property type="match status" value="1"/>
</dbReference>
<feature type="domain" description="Damage-control phosphatase ARMT1-like metal-binding" evidence="14">
    <location>
        <begin position="12"/>
        <end position="375"/>
    </location>
</feature>
<evidence type="ECO:0000256" key="6">
    <source>
        <dbReference type="ARBA" id="ARBA00022679"/>
    </source>
</evidence>
<keyword evidence="7" id="KW-0949">S-adenosyl-L-methionine</keyword>
<organism evidence="17">
    <name type="scientific">Angiostrongylus costaricensis</name>
    <name type="common">Nematode worm</name>
    <dbReference type="NCBI Taxonomy" id="334426"/>
    <lineage>
        <taxon>Eukaryota</taxon>
        <taxon>Metazoa</taxon>
        <taxon>Ecdysozoa</taxon>
        <taxon>Nematoda</taxon>
        <taxon>Chromadorea</taxon>
        <taxon>Rhabditida</taxon>
        <taxon>Rhabditina</taxon>
        <taxon>Rhabditomorpha</taxon>
        <taxon>Strongyloidea</taxon>
        <taxon>Metastrongylidae</taxon>
        <taxon>Angiostrongylus</taxon>
    </lineage>
</organism>
<comment type="similarity">
    <text evidence="3 13">Belongs to the damage-control phosphatase family. Sugar phosphate phosphatase III subfamily.</text>
</comment>
<dbReference type="Gene3D" id="3.40.50.10880">
    <property type="entry name" value="Uncharacterised protein PF01937, DUF89, domain 3"/>
    <property type="match status" value="1"/>
</dbReference>
<dbReference type="InterPro" id="IPR036075">
    <property type="entry name" value="ARMT-1-like_metal-bd_sf"/>
</dbReference>
<proteinExistence type="inferred from homology"/>
<evidence type="ECO:0000256" key="3">
    <source>
        <dbReference type="ARBA" id="ARBA00009519"/>
    </source>
</evidence>
<comment type="catalytic activity">
    <reaction evidence="1 13">
        <text>L-glutamyl-[protein] + S-adenosyl-L-methionine = [protein]-L-glutamate 5-O-methyl ester + S-adenosyl-L-homocysteine</text>
        <dbReference type="Rhea" id="RHEA:24452"/>
        <dbReference type="Rhea" id="RHEA-COMP:10208"/>
        <dbReference type="Rhea" id="RHEA-COMP:10311"/>
        <dbReference type="ChEBI" id="CHEBI:29973"/>
        <dbReference type="ChEBI" id="CHEBI:57856"/>
        <dbReference type="ChEBI" id="CHEBI:59789"/>
        <dbReference type="ChEBI" id="CHEBI:82795"/>
    </reaction>
</comment>
<dbReference type="EC" id="3.1.3.-" evidence="13"/>
<dbReference type="GO" id="GO:0016791">
    <property type="term" value="F:phosphatase activity"/>
    <property type="evidence" value="ECO:0007669"/>
    <property type="project" value="TreeGrafter"/>
</dbReference>
<sequence length="401" mass="46326">MCCCFNTTFLHVVRYFEEADADIKAIIAELSEMRYRIATDKPLEDISDTSYSHDMWNRLLANLRTKHGEDGVTWFKTDWLFAECYMYRRIVGTTAKSKYLKFFDYFRKQKVESFNDHVGQIRDCINYMLVSSEEVTIQKQRETLEVMLKMCLWGNRCDLSLSCGGPTKLAHSPIESARMLDSYILCDDIGVAMDSYLLNLKPSGKGSRQFHIVLDNTGPELLGDLILAEYLMGAKLVDKTVLHGKEYPYFVSDVTGNDFEWSLEELNRLGNVFQRLYEKLFGRIKKGELVFQDHRFWTYPHPYCEMKSVAPDLYKQLSEASFIMFKGDLNYRKLVADRDWPFETTFKTALCGFLPAPILALRTLKSETVAGLPESVARRMCNEPDTKWMVTGEYAIAELAC</sequence>
<evidence type="ECO:0000256" key="13">
    <source>
        <dbReference type="RuleBase" id="RU367030"/>
    </source>
</evidence>
<dbReference type="STRING" id="334426.A0A158PDQ1"/>
<keyword evidence="16" id="KW-1185">Reference proteome</keyword>
<keyword evidence="9 13" id="KW-0378">Hydrolase</keyword>
<comment type="catalytic activity">
    <reaction evidence="2 13">
        <text>beta-D-fructose 1-phosphate + H2O = D-fructose + phosphate</text>
        <dbReference type="Rhea" id="RHEA:35603"/>
        <dbReference type="ChEBI" id="CHEBI:15377"/>
        <dbReference type="ChEBI" id="CHEBI:37721"/>
        <dbReference type="ChEBI" id="CHEBI:43474"/>
        <dbReference type="ChEBI" id="CHEBI:138881"/>
    </reaction>
</comment>
<evidence type="ECO:0000259" key="14">
    <source>
        <dbReference type="Pfam" id="PF01937"/>
    </source>
</evidence>
<dbReference type="AlphaFoldDB" id="A0A158PDQ1"/>
<dbReference type="GO" id="GO:0046872">
    <property type="term" value="F:metal ion binding"/>
    <property type="evidence" value="ECO:0007669"/>
    <property type="project" value="UniProtKB-UniRule"/>
</dbReference>
<keyword evidence="5 13" id="KW-0489">Methyltransferase</keyword>
<gene>
    <name evidence="15" type="ORF">ACOC_LOCUS947</name>
</gene>
<comment type="catalytic activity">
    <reaction evidence="12 13">
        <text>beta-D-fructose 6-phosphate = dihydroxyacetone + D-glyceraldehyde 3-phosphate</text>
        <dbReference type="Rhea" id="RHEA:28002"/>
        <dbReference type="ChEBI" id="CHEBI:16016"/>
        <dbReference type="ChEBI" id="CHEBI:57634"/>
        <dbReference type="ChEBI" id="CHEBI:59776"/>
    </reaction>
</comment>
<evidence type="ECO:0000256" key="7">
    <source>
        <dbReference type="ARBA" id="ARBA00022691"/>
    </source>
</evidence>
<dbReference type="OrthoDB" id="541375at2759"/>
<dbReference type="EMBL" id="UYYA01000120">
    <property type="protein sequence ID" value="VDM52532.1"/>
    <property type="molecule type" value="Genomic_DNA"/>
</dbReference>
<evidence type="ECO:0000256" key="4">
    <source>
        <dbReference type="ARBA" id="ARBA00022596"/>
    </source>
</evidence>
<evidence type="ECO:0000313" key="16">
    <source>
        <dbReference type="Proteomes" id="UP000267027"/>
    </source>
</evidence>
<dbReference type="PANTHER" id="PTHR12260">
    <property type="entry name" value="DAMAGE-CONTROL PHOSPHATASE ARMT1"/>
    <property type="match status" value="1"/>
</dbReference>
<comment type="function">
    <text evidence="11 13">Metal-dependent phosphatase that shows phosphatase activity against several substrates, including fructose-1-phosphate and fructose-6-phosphate. Its preference for fructose-1-phosphate, a strong glycating agent that causes DNA damage rather than a canonical yeast metabolite, suggests a damage-control function in hexose phosphate metabolism. Has also been shown to have O-methyltransferase activity that methylates glutamate residues of target proteins to form gamma-glutamyl methyl ester residues. Possibly methylates PCNA, suggesting it is involved in the DNA damage response.</text>
</comment>
<evidence type="ECO:0000313" key="15">
    <source>
        <dbReference type="EMBL" id="VDM52532.1"/>
    </source>
</evidence>
<evidence type="ECO:0000313" key="17">
    <source>
        <dbReference type="WBParaSite" id="ACOC_0000094601-mRNA-1"/>
    </source>
</evidence>